<evidence type="ECO:0008006" key="3">
    <source>
        <dbReference type="Google" id="ProtNLM"/>
    </source>
</evidence>
<accession>A0ABN3WIP0</accession>
<protein>
    <recommendedName>
        <fullName evidence="3">Leucine-rich repeat domain-containing protein</fullName>
    </recommendedName>
</protein>
<gene>
    <name evidence="1" type="ORF">GCM10010517_81080</name>
</gene>
<evidence type="ECO:0000313" key="1">
    <source>
        <dbReference type="EMBL" id="GAA2914692.1"/>
    </source>
</evidence>
<dbReference type="RefSeq" id="WP_344982263.1">
    <property type="nucleotide sequence ID" value="NZ_BAAAVI010000135.1"/>
</dbReference>
<name>A0ABN3WIP0_9ACTN</name>
<reference evidence="1 2" key="1">
    <citation type="journal article" date="2019" name="Int. J. Syst. Evol. Microbiol.">
        <title>The Global Catalogue of Microorganisms (GCM) 10K type strain sequencing project: providing services to taxonomists for standard genome sequencing and annotation.</title>
        <authorList>
            <consortium name="The Broad Institute Genomics Platform"/>
            <consortium name="The Broad Institute Genome Sequencing Center for Infectious Disease"/>
            <person name="Wu L."/>
            <person name="Ma J."/>
        </authorList>
    </citation>
    <scope>NUCLEOTIDE SEQUENCE [LARGE SCALE GENOMIC DNA]</scope>
    <source>
        <strain evidence="1 2">JCM 6242</strain>
    </source>
</reference>
<keyword evidence="2" id="KW-1185">Reference proteome</keyword>
<dbReference type="Proteomes" id="UP001500831">
    <property type="component" value="Unassembled WGS sequence"/>
</dbReference>
<proteinExistence type="predicted"/>
<dbReference type="EMBL" id="BAAAVI010000135">
    <property type="protein sequence ID" value="GAA2914692.1"/>
    <property type="molecule type" value="Genomic_DNA"/>
</dbReference>
<dbReference type="Gene3D" id="3.80.10.10">
    <property type="entry name" value="Ribonuclease Inhibitor"/>
    <property type="match status" value="1"/>
</dbReference>
<organism evidence="1 2">
    <name type="scientific">Streptosporangium fragile</name>
    <dbReference type="NCBI Taxonomy" id="46186"/>
    <lineage>
        <taxon>Bacteria</taxon>
        <taxon>Bacillati</taxon>
        <taxon>Actinomycetota</taxon>
        <taxon>Actinomycetes</taxon>
        <taxon>Streptosporangiales</taxon>
        <taxon>Streptosporangiaceae</taxon>
        <taxon>Streptosporangium</taxon>
    </lineage>
</organism>
<dbReference type="SUPFAM" id="SSF52058">
    <property type="entry name" value="L domain-like"/>
    <property type="match status" value="1"/>
</dbReference>
<comment type="caution">
    <text evidence="1">The sequence shown here is derived from an EMBL/GenBank/DDBJ whole genome shotgun (WGS) entry which is preliminary data.</text>
</comment>
<sequence>MEDDATPPPIASRAADAVSGGGRAAGKEICRCFDQHRVRRRPRVVRFHAERQDTAAAAWHRLLDLVEEAADDGREEFRPLAELSPDERRQIITLPPTIAKLTEVKHLVLYGSNLVRIPPEIGAMTGLRQFTPYTSHRLHWFPYELTRCRQLKGSTVSTRSLYGNVKIRPPFPPLQPGRESTRDLDISDLDPRVWGTDAIRTCSVCGRSIAAAGLHQVWISLRVGTDVLPLLVNACSLACIDALPVPAEGYVPTPHTGGPGIVQPRADYA</sequence>
<dbReference type="InterPro" id="IPR032675">
    <property type="entry name" value="LRR_dom_sf"/>
</dbReference>
<evidence type="ECO:0000313" key="2">
    <source>
        <dbReference type="Proteomes" id="UP001500831"/>
    </source>
</evidence>